<name>A0AAD4QW96_9BILA</name>
<dbReference type="Proteomes" id="UP001201812">
    <property type="component" value="Unassembled WGS sequence"/>
</dbReference>
<organism evidence="2 4">
    <name type="scientific">Ditylenchus destructor</name>
    <dbReference type="NCBI Taxonomy" id="166010"/>
    <lineage>
        <taxon>Eukaryota</taxon>
        <taxon>Metazoa</taxon>
        <taxon>Ecdysozoa</taxon>
        <taxon>Nematoda</taxon>
        <taxon>Chromadorea</taxon>
        <taxon>Rhabditida</taxon>
        <taxon>Tylenchina</taxon>
        <taxon>Tylenchomorpha</taxon>
        <taxon>Sphaerularioidea</taxon>
        <taxon>Anguinidae</taxon>
        <taxon>Anguininae</taxon>
        <taxon>Ditylenchus</taxon>
    </lineage>
</organism>
<feature type="transmembrane region" description="Helical" evidence="1">
    <location>
        <begin position="70"/>
        <end position="91"/>
    </location>
</feature>
<evidence type="ECO:0000313" key="4">
    <source>
        <dbReference type="Proteomes" id="UP001201812"/>
    </source>
</evidence>
<feature type="transmembrane region" description="Helical" evidence="1">
    <location>
        <begin position="12"/>
        <end position="32"/>
    </location>
</feature>
<protein>
    <submittedName>
        <fullName evidence="2">Uncharacterized protein</fullName>
    </submittedName>
</protein>
<keyword evidence="1" id="KW-1133">Transmembrane helix</keyword>
<keyword evidence="1" id="KW-0472">Membrane</keyword>
<dbReference type="EMBL" id="JAKKPZ010000133">
    <property type="protein sequence ID" value="KAI1700834.1"/>
    <property type="molecule type" value="Genomic_DNA"/>
</dbReference>
<sequence length="214" mass="24058">MVSATVLGVKIHHWAYAVTLLLFLRCVLDAVLGFTWNILLLVCAFLTTMILLIALGALSNHGTGVYRVFFVFYFLRLTATFFALLIGLILLRTGRAAADFGYNTGIVNREQSPIGYYIETEHDFWQTYIYFGFVFFVIELLYALIMFRAYYCDKARRIDARNQKTTGNFAFSFSGASAPPGNTGGIPPPYYPQANAEPLVPKADPYFAKIHTDV</sequence>
<dbReference type="AlphaFoldDB" id="A0AAD4QW96"/>
<keyword evidence="4" id="KW-1185">Reference proteome</keyword>
<evidence type="ECO:0000313" key="3">
    <source>
        <dbReference type="EMBL" id="KAI1700834.1"/>
    </source>
</evidence>
<keyword evidence="1" id="KW-0812">Transmembrane</keyword>
<proteinExistence type="predicted"/>
<gene>
    <name evidence="3" type="ORF">DdX_16455</name>
    <name evidence="2" type="ORF">DdX_20754</name>
</gene>
<feature type="transmembrane region" description="Helical" evidence="1">
    <location>
        <begin position="38"/>
        <end position="58"/>
    </location>
</feature>
<accession>A0AAD4QW96</accession>
<evidence type="ECO:0000256" key="1">
    <source>
        <dbReference type="SAM" id="Phobius"/>
    </source>
</evidence>
<comment type="caution">
    <text evidence="2">The sequence shown here is derived from an EMBL/GenBank/DDBJ whole genome shotgun (WGS) entry which is preliminary data.</text>
</comment>
<evidence type="ECO:0000313" key="2">
    <source>
        <dbReference type="EMBL" id="KAI1693274.1"/>
    </source>
</evidence>
<reference evidence="2" key="1">
    <citation type="submission" date="2022-01" db="EMBL/GenBank/DDBJ databases">
        <title>Genome Sequence Resource for Two Populations of Ditylenchus destructor, the Migratory Endoparasitic Phytonematode.</title>
        <authorList>
            <person name="Zhang H."/>
            <person name="Lin R."/>
            <person name="Xie B."/>
        </authorList>
    </citation>
    <scope>NUCLEOTIDE SEQUENCE</scope>
    <source>
        <strain evidence="2">BazhouSP</strain>
    </source>
</reference>
<dbReference type="EMBL" id="JAKKPZ010000653">
    <property type="protein sequence ID" value="KAI1693274.1"/>
    <property type="molecule type" value="Genomic_DNA"/>
</dbReference>
<feature type="transmembrane region" description="Helical" evidence="1">
    <location>
        <begin position="128"/>
        <end position="151"/>
    </location>
</feature>